<proteinExistence type="predicted"/>
<dbReference type="EMBL" id="JADYXP020000008">
    <property type="protein sequence ID" value="KAL0118194.1"/>
    <property type="molecule type" value="Genomic_DNA"/>
</dbReference>
<name>A0AAW2FQG1_9HYME</name>
<keyword evidence="2" id="KW-1185">Reference proteome</keyword>
<organism evidence="1 2">
    <name type="scientific">Cardiocondyla obscurior</name>
    <dbReference type="NCBI Taxonomy" id="286306"/>
    <lineage>
        <taxon>Eukaryota</taxon>
        <taxon>Metazoa</taxon>
        <taxon>Ecdysozoa</taxon>
        <taxon>Arthropoda</taxon>
        <taxon>Hexapoda</taxon>
        <taxon>Insecta</taxon>
        <taxon>Pterygota</taxon>
        <taxon>Neoptera</taxon>
        <taxon>Endopterygota</taxon>
        <taxon>Hymenoptera</taxon>
        <taxon>Apocrita</taxon>
        <taxon>Aculeata</taxon>
        <taxon>Formicoidea</taxon>
        <taxon>Formicidae</taxon>
        <taxon>Myrmicinae</taxon>
        <taxon>Cardiocondyla</taxon>
    </lineage>
</organism>
<evidence type="ECO:0000313" key="1">
    <source>
        <dbReference type="EMBL" id="KAL0118194.1"/>
    </source>
</evidence>
<comment type="caution">
    <text evidence="1">The sequence shown here is derived from an EMBL/GenBank/DDBJ whole genome shotgun (WGS) entry which is preliminary data.</text>
</comment>
<dbReference type="Proteomes" id="UP001430953">
    <property type="component" value="Unassembled WGS sequence"/>
</dbReference>
<protein>
    <submittedName>
        <fullName evidence="1">Uncharacterized protein</fullName>
    </submittedName>
</protein>
<evidence type="ECO:0000313" key="2">
    <source>
        <dbReference type="Proteomes" id="UP001430953"/>
    </source>
</evidence>
<reference evidence="1 2" key="1">
    <citation type="submission" date="2023-03" db="EMBL/GenBank/DDBJ databases">
        <title>High recombination rates correlate with genetic variation in Cardiocondyla obscurior ants.</title>
        <authorList>
            <person name="Errbii M."/>
        </authorList>
    </citation>
    <scope>NUCLEOTIDE SEQUENCE [LARGE SCALE GENOMIC DNA]</scope>
    <source>
        <strain evidence="1">Alpha-2009</strain>
        <tissue evidence="1">Whole body</tissue>
    </source>
</reference>
<accession>A0AAW2FQG1</accession>
<dbReference type="AlphaFoldDB" id="A0AAW2FQG1"/>
<sequence length="72" mass="8541">MHNTSVPKLTKNFLIVYSFSARGFNINFQASLLLLEFLPVTSECNRHVKKFSTRCILLHFYRIIFADKKRIY</sequence>
<gene>
    <name evidence="1" type="ORF">PUN28_009098</name>
</gene>